<feature type="region of interest" description="Disordered" evidence="1">
    <location>
        <begin position="398"/>
        <end position="417"/>
    </location>
</feature>
<dbReference type="EMBL" id="MU004485">
    <property type="protein sequence ID" value="KAF2649625.1"/>
    <property type="molecule type" value="Genomic_DNA"/>
</dbReference>
<feature type="compositionally biased region" description="Polar residues" evidence="1">
    <location>
        <begin position="26"/>
        <end position="46"/>
    </location>
</feature>
<feature type="region of interest" description="Disordered" evidence="1">
    <location>
        <begin position="861"/>
        <end position="883"/>
    </location>
</feature>
<dbReference type="AlphaFoldDB" id="A0A6A6SP54"/>
<organism evidence="2 3">
    <name type="scientific">Lophiostoma macrostomum CBS 122681</name>
    <dbReference type="NCBI Taxonomy" id="1314788"/>
    <lineage>
        <taxon>Eukaryota</taxon>
        <taxon>Fungi</taxon>
        <taxon>Dikarya</taxon>
        <taxon>Ascomycota</taxon>
        <taxon>Pezizomycotina</taxon>
        <taxon>Dothideomycetes</taxon>
        <taxon>Pleosporomycetidae</taxon>
        <taxon>Pleosporales</taxon>
        <taxon>Lophiostomataceae</taxon>
        <taxon>Lophiostoma</taxon>
    </lineage>
</organism>
<feature type="region of interest" description="Disordered" evidence="1">
    <location>
        <begin position="435"/>
        <end position="461"/>
    </location>
</feature>
<feature type="compositionally biased region" description="Polar residues" evidence="1">
    <location>
        <begin position="449"/>
        <end position="461"/>
    </location>
</feature>
<dbReference type="OrthoDB" id="3800972at2759"/>
<protein>
    <submittedName>
        <fullName evidence="2">Uncharacterized protein</fullName>
    </submittedName>
</protein>
<evidence type="ECO:0000313" key="2">
    <source>
        <dbReference type="EMBL" id="KAF2649625.1"/>
    </source>
</evidence>
<dbReference type="Proteomes" id="UP000799324">
    <property type="component" value="Unassembled WGS sequence"/>
</dbReference>
<gene>
    <name evidence="2" type="ORF">K491DRAFT_721515</name>
</gene>
<sequence>MDFDLHNLLQDHNKSMEEPTDHDTYPAQQNLQDSPPNLIGSSSTLSPEDMETQQELFRDCPRTEAELQEYLRNWKPDPTPPGVSVEDWEAGTLAGFMREEQKKMLEEEKLAINTPSDQSINGVDLTFRPATPNRTMGFDNGSNMAGIVADTFSVVEPSDHVHPSQMYNNGPFEDVLEFPGMNSKPRYTTLPTSINNIQGQVPIDPQLLAMDAQQTPYPMRYTSPEEALSSPVSNADYTSDTDMMDASFDEDLDLSSIGIRWDGTQAKWESTVKQEAEKVVGYPGEDLMGYQRVHLSFEMQPQRPREPEILSVNFINSDGQVEKGMPFVPEAMQEDDDYARFAPIWDRRNGYSGSQAYVRQVGAESEVNLVAQNAAESVAPATDTTLHAAAASQHLQQNIQPQPNMAPKSTKEDPDDGQFVAPVARMMAPQSLSPYQHVPQMVPPHTASPYHSHQQFAQGWQGALSQDQPVQYMGSPPQTVQGYADPFYQITGQAPPMHQPALPVPQHTPNWQGFPQAGQPQGQMVFQPMAPSYPPQQGMQGITIPPVLQSYMQYPPPPARTFAPHPPSPPTAAKLLGTKCGGYYRKFPISFGHQRILTTNAVELAAAEKRMPAKEIPLTLDSDVKRYFKWHHSGTKKFDALVSFSPPLNVDLRLLGNLRVTAAELLTFFPNHIRWHDYIFRLRQNGWSNKHVAGYLNYARQLSGDDAKKMTWVQQAVREADESILGFKGTKERPLTNRPAFRTTGFSCVNWTPYPKLQGNDAILVDYYLVDLVDGVVNMPEGNGARLLTRAVRFAVDHNHRYVKMSQIPEFLQEWPEIVEPMLKPMACMGLDANEENPDYALVEELREMIDKDVERVGTKSWRPRKGTMTGLEMPGAKEEDED</sequence>
<feature type="region of interest" description="Disordered" evidence="1">
    <location>
        <begin position="491"/>
        <end position="522"/>
    </location>
</feature>
<feature type="compositionally biased region" description="Basic and acidic residues" evidence="1">
    <location>
        <begin position="9"/>
        <end position="24"/>
    </location>
</feature>
<accession>A0A6A6SP54</accession>
<evidence type="ECO:0000313" key="3">
    <source>
        <dbReference type="Proteomes" id="UP000799324"/>
    </source>
</evidence>
<keyword evidence="3" id="KW-1185">Reference proteome</keyword>
<proteinExistence type="predicted"/>
<evidence type="ECO:0000256" key="1">
    <source>
        <dbReference type="SAM" id="MobiDB-lite"/>
    </source>
</evidence>
<feature type="region of interest" description="Disordered" evidence="1">
    <location>
        <begin position="1"/>
        <end position="56"/>
    </location>
</feature>
<reference evidence="2" key="1">
    <citation type="journal article" date="2020" name="Stud. Mycol.">
        <title>101 Dothideomycetes genomes: a test case for predicting lifestyles and emergence of pathogens.</title>
        <authorList>
            <person name="Haridas S."/>
            <person name="Albert R."/>
            <person name="Binder M."/>
            <person name="Bloem J."/>
            <person name="Labutti K."/>
            <person name="Salamov A."/>
            <person name="Andreopoulos B."/>
            <person name="Baker S."/>
            <person name="Barry K."/>
            <person name="Bills G."/>
            <person name="Bluhm B."/>
            <person name="Cannon C."/>
            <person name="Castanera R."/>
            <person name="Culley D."/>
            <person name="Daum C."/>
            <person name="Ezra D."/>
            <person name="Gonzalez J."/>
            <person name="Henrissat B."/>
            <person name="Kuo A."/>
            <person name="Liang C."/>
            <person name="Lipzen A."/>
            <person name="Lutzoni F."/>
            <person name="Magnuson J."/>
            <person name="Mondo S."/>
            <person name="Nolan M."/>
            <person name="Ohm R."/>
            <person name="Pangilinan J."/>
            <person name="Park H.-J."/>
            <person name="Ramirez L."/>
            <person name="Alfaro M."/>
            <person name="Sun H."/>
            <person name="Tritt A."/>
            <person name="Yoshinaga Y."/>
            <person name="Zwiers L.-H."/>
            <person name="Turgeon B."/>
            <person name="Goodwin S."/>
            <person name="Spatafora J."/>
            <person name="Crous P."/>
            <person name="Grigoriev I."/>
        </authorList>
    </citation>
    <scope>NUCLEOTIDE SEQUENCE</scope>
    <source>
        <strain evidence="2">CBS 122681</strain>
    </source>
</reference>
<name>A0A6A6SP54_9PLEO</name>
<feature type="compositionally biased region" description="Low complexity" evidence="1">
    <location>
        <begin position="512"/>
        <end position="522"/>
    </location>
</feature>